<evidence type="ECO:0000256" key="6">
    <source>
        <dbReference type="SAM" id="Phobius"/>
    </source>
</evidence>
<dbReference type="Proteomes" id="UP000306509">
    <property type="component" value="Unassembled WGS sequence"/>
</dbReference>
<feature type="transmembrane region" description="Helical" evidence="6">
    <location>
        <begin position="346"/>
        <end position="365"/>
    </location>
</feature>
<evidence type="ECO:0000313" key="7">
    <source>
        <dbReference type="EMBL" id="TLD02874.1"/>
    </source>
</evidence>
<keyword evidence="3 6" id="KW-0812">Transmembrane</keyword>
<feature type="transmembrane region" description="Helical" evidence="6">
    <location>
        <begin position="126"/>
        <end position="144"/>
    </location>
</feature>
<keyword evidence="8" id="KW-1185">Reference proteome</keyword>
<feature type="transmembrane region" description="Helical" evidence="6">
    <location>
        <begin position="436"/>
        <end position="459"/>
    </location>
</feature>
<sequence length="548" mass="59526">MGKKKKSNSFLVQGTILAVASILAKIIGMIYRIPLTNILGDEGNSYYSTANEIYTILLMVSSFSLPLAVSKLVSERLHLGQKKNAYKVFKCSLKFAVIAGGIVSVLTFLLAGVISKDIMKTEMASYGLRVLAPAVFIFAIAGVFRGFYQGHGSMVPTAVSQVIEQIVNAVVSVAAAGILFNYGASLVKEKGNSSLAPAFGAAGGTLGTVVSVAVALIFLVAIFSSYQRNFKKQMRQDPTKRLEPDALIYKAILWTIIPVVLSTVIYNIITVLDQGIFNAVLSGQGFSEKQYTTIWGVYVGKFRVLMNVPLALASCLAPSVVPSLTKAMVDHDFKDASLKVRNTIRYTMVLTIPCAVGMAALATPIMKLLFNDGRALTSGIMQTGALMIVLFALSTLTTGILQGLNQLRAPLIHAAIALVLHIFVLMFLLTKASLNIYSVVYANIFFAFVICILNALSIRKHLHYRQELKKTFLIPLLSSAVMGLVVFGVQWLLNKLMGNTVSTVIAILIGVIVYSVCLIKLKGIKEREILDLPKGRLMVIILKKFRIL</sequence>
<dbReference type="InterPro" id="IPR002797">
    <property type="entry name" value="Polysacc_synth"/>
</dbReference>
<comment type="subcellular location">
    <subcellularLocation>
        <location evidence="1">Cell membrane</location>
        <topology evidence="1">Multi-pass membrane protein</topology>
    </subcellularLocation>
</comment>
<evidence type="ECO:0000256" key="1">
    <source>
        <dbReference type="ARBA" id="ARBA00004651"/>
    </source>
</evidence>
<comment type="caution">
    <text evidence="7">The sequence shown here is derived from an EMBL/GenBank/DDBJ whole genome shotgun (WGS) entry which is preliminary data.</text>
</comment>
<feature type="transmembrane region" description="Helical" evidence="6">
    <location>
        <begin position="12"/>
        <end position="33"/>
    </location>
</feature>
<dbReference type="RefSeq" id="WP_027294105.1">
    <property type="nucleotide sequence ID" value="NZ_CABMJZ010000062.1"/>
</dbReference>
<protein>
    <submittedName>
        <fullName evidence="7">Putative cell division protein YtgP</fullName>
    </submittedName>
</protein>
<keyword evidence="2" id="KW-1003">Cell membrane</keyword>
<feature type="transmembrane region" description="Helical" evidence="6">
    <location>
        <begin position="499"/>
        <end position="519"/>
    </location>
</feature>
<dbReference type="PANTHER" id="PTHR30250:SF21">
    <property type="entry name" value="LIPID II FLIPPASE MURJ"/>
    <property type="match status" value="1"/>
</dbReference>
<dbReference type="CDD" id="cd13124">
    <property type="entry name" value="MATE_SpoVB_like"/>
    <property type="match status" value="1"/>
</dbReference>
<accession>A0A4U8QEI6</accession>
<feature type="transmembrane region" description="Helical" evidence="6">
    <location>
        <begin position="304"/>
        <end position="325"/>
    </location>
</feature>
<organism evidence="7 8">
    <name type="scientific">Robinsoniella peoriensis</name>
    <dbReference type="NCBI Taxonomy" id="180332"/>
    <lineage>
        <taxon>Bacteria</taxon>
        <taxon>Bacillati</taxon>
        <taxon>Bacillota</taxon>
        <taxon>Clostridia</taxon>
        <taxon>Lachnospirales</taxon>
        <taxon>Lachnospiraceae</taxon>
        <taxon>Robinsoniella</taxon>
    </lineage>
</organism>
<keyword evidence="5 6" id="KW-0472">Membrane</keyword>
<dbReference type="STRING" id="180332.GCA_000797495_05491"/>
<dbReference type="InterPro" id="IPR024923">
    <property type="entry name" value="PG_synth_SpoVB"/>
</dbReference>
<dbReference type="Pfam" id="PF01943">
    <property type="entry name" value="Polysacc_synt"/>
    <property type="match status" value="1"/>
</dbReference>
<proteinExistence type="predicted"/>
<dbReference type="PANTHER" id="PTHR30250">
    <property type="entry name" value="PST FAMILY PREDICTED COLANIC ACID TRANSPORTER"/>
    <property type="match status" value="1"/>
</dbReference>
<dbReference type="GO" id="GO:0005886">
    <property type="term" value="C:plasma membrane"/>
    <property type="evidence" value="ECO:0007669"/>
    <property type="project" value="UniProtKB-SubCell"/>
</dbReference>
<feature type="transmembrane region" description="Helical" evidence="6">
    <location>
        <begin position="204"/>
        <end position="226"/>
    </location>
</feature>
<evidence type="ECO:0000256" key="3">
    <source>
        <dbReference type="ARBA" id="ARBA00022692"/>
    </source>
</evidence>
<feature type="transmembrane region" description="Helical" evidence="6">
    <location>
        <begin position="471"/>
        <end position="493"/>
    </location>
</feature>
<name>A0A4U8QEI6_9FIRM</name>
<dbReference type="InterPro" id="IPR050833">
    <property type="entry name" value="Poly_Biosynth_Transport"/>
</dbReference>
<feature type="transmembrane region" description="Helical" evidence="6">
    <location>
        <begin position="95"/>
        <end position="114"/>
    </location>
</feature>
<dbReference type="PIRSF" id="PIRSF038958">
    <property type="entry name" value="PG_synth_SpoVB"/>
    <property type="match status" value="1"/>
</dbReference>
<dbReference type="EMBL" id="QGQD01000006">
    <property type="protein sequence ID" value="TLD02874.1"/>
    <property type="molecule type" value="Genomic_DNA"/>
</dbReference>
<keyword evidence="4 6" id="KW-1133">Transmembrane helix</keyword>
<gene>
    <name evidence="7" type="primary">ytgP_1</name>
    <name evidence="7" type="ORF">DSM106044_00373</name>
</gene>
<feature type="transmembrane region" description="Helical" evidence="6">
    <location>
        <begin position="411"/>
        <end position="430"/>
    </location>
</feature>
<evidence type="ECO:0000256" key="2">
    <source>
        <dbReference type="ARBA" id="ARBA00022475"/>
    </source>
</evidence>
<feature type="transmembrane region" description="Helical" evidence="6">
    <location>
        <begin position="385"/>
        <end position="404"/>
    </location>
</feature>
<evidence type="ECO:0000256" key="5">
    <source>
        <dbReference type="ARBA" id="ARBA00023136"/>
    </source>
</evidence>
<feature type="transmembrane region" description="Helical" evidence="6">
    <location>
        <begin position="165"/>
        <end position="184"/>
    </location>
</feature>
<feature type="transmembrane region" description="Helical" evidence="6">
    <location>
        <begin position="247"/>
        <end position="269"/>
    </location>
</feature>
<dbReference type="AlphaFoldDB" id="A0A4U8QEI6"/>
<feature type="transmembrane region" description="Helical" evidence="6">
    <location>
        <begin position="53"/>
        <end position="74"/>
    </location>
</feature>
<keyword evidence="7" id="KW-0131">Cell cycle</keyword>
<dbReference type="GO" id="GO:0051301">
    <property type="term" value="P:cell division"/>
    <property type="evidence" value="ECO:0007669"/>
    <property type="project" value="UniProtKB-KW"/>
</dbReference>
<keyword evidence="7" id="KW-0132">Cell division</keyword>
<evidence type="ECO:0000313" key="8">
    <source>
        <dbReference type="Proteomes" id="UP000306509"/>
    </source>
</evidence>
<reference evidence="7 8" key="1">
    <citation type="journal article" date="2019" name="Anaerobe">
        <title>Detection of Robinsoniella peoriensis in multiple bone samples of a trauma patient.</title>
        <authorList>
            <person name="Schrottner P."/>
            <person name="Hartwich K."/>
            <person name="Bunk B."/>
            <person name="Schober I."/>
            <person name="Helbig S."/>
            <person name="Rudolph W.W."/>
            <person name="Gunzer F."/>
        </authorList>
    </citation>
    <scope>NUCLEOTIDE SEQUENCE [LARGE SCALE GENOMIC DNA]</scope>
    <source>
        <strain evidence="7 8">DSM 106044</strain>
    </source>
</reference>
<evidence type="ECO:0000256" key="4">
    <source>
        <dbReference type="ARBA" id="ARBA00022989"/>
    </source>
</evidence>
<dbReference type="OrthoDB" id="9775950at2"/>